<dbReference type="SMART" id="SM00448">
    <property type="entry name" value="REC"/>
    <property type="match status" value="1"/>
</dbReference>
<dbReference type="RefSeq" id="WP_181051557.1">
    <property type="nucleotide sequence ID" value="NZ_JACDXJ010000001.1"/>
</dbReference>
<dbReference type="AlphaFoldDB" id="A0A838BLJ3"/>
<feature type="modified residue" description="4-aspartylphosphate" evidence="2">
    <location>
        <position position="74"/>
    </location>
</feature>
<reference evidence="4 5" key="1">
    <citation type="submission" date="2020-07" db="EMBL/GenBank/DDBJ databases">
        <title>Draft genome and description of Microvirga mediterraneensis Marseille-Q2068 sp. nov.</title>
        <authorList>
            <person name="Boxberger M."/>
        </authorList>
    </citation>
    <scope>NUCLEOTIDE SEQUENCE [LARGE SCALE GENOMIC DNA]</scope>
    <source>
        <strain evidence="4 5">Marseille-Q2068</strain>
    </source>
</reference>
<evidence type="ECO:0000313" key="5">
    <source>
        <dbReference type="Proteomes" id="UP000572984"/>
    </source>
</evidence>
<dbReference type="EMBL" id="JACDXJ010000001">
    <property type="protein sequence ID" value="MBA1155965.1"/>
    <property type="molecule type" value="Genomic_DNA"/>
</dbReference>
<name>A0A838BLJ3_9HYPH</name>
<dbReference type="Proteomes" id="UP000572984">
    <property type="component" value="Unassembled WGS sequence"/>
</dbReference>
<evidence type="ECO:0000256" key="1">
    <source>
        <dbReference type="ARBA" id="ARBA00022553"/>
    </source>
</evidence>
<dbReference type="SUPFAM" id="SSF52172">
    <property type="entry name" value="CheY-like"/>
    <property type="match status" value="1"/>
</dbReference>
<dbReference type="PANTHER" id="PTHR44591:SF21">
    <property type="entry name" value="TWO-COMPONENT RESPONSE REGULATOR"/>
    <property type="match status" value="1"/>
</dbReference>
<feature type="domain" description="Response regulatory" evidence="3">
    <location>
        <begin position="25"/>
        <end position="137"/>
    </location>
</feature>
<dbReference type="InterPro" id="IPR011006">
    <property type="entry name" value="CheY-like_superfamily"/>
</dbReference>
<evidence type="ECO:0000256" key="2">
    <source>
        <dbReference type="PROSITE-ProRule" id="PRU00169"/>
    </source>
</evidence>
<dbReference type="Gene3D" id="3.40.50.2300">
    <property type="match status" value="1"/>
</dbReference>
<keyword evidence="5" id="KW-1185">Reference proteome</keyword>
<dbReference type="PANTHER" id="PTHR44591">
    <property type="entry name" value="STRESS RESPONSE REGULATOR PROTEIN 1"/>
    <property type="match status" value="1"/>
</dbReference>
<evidence type="ECO:0000259" key="3">
    <source>
        <dbReference type="PROSITE" id="PS50110"/>
    </source>
</evidence>
<comment type="caution">
    <text evidence="4">The sequence shown here is derived from an EMBL/GenBank/DDBJ whole genome shotgun (WGS) entry which is preliminary data.</text>
</comment>
<dbReference type="PROSITE" id="PS50110">
    <property type="entry name" value="RESPONSE_REGULATORY"/>
    <property type="match status" value="1"/>
</dbReference>
<gene>
    <name evidence="4" type="ORF">H0S73_07465</name>
</gene>
<dbReference type="InterPro" id="IPR001789">
    <property type="entry name" value="Sig_transdc_resp-reg_receiver"/>
</dbReference>
<keyword evidence="1 2" id="KW-0597">Phosphoprotein</keyword>
<accession>A0A838BLJ3</accession>
<organism evidence="4 5">
    <name type="scientific">Microvirga mediterraneensis</name>
    <dbReference type="NCBI Taxonomy" id="2754695"/>
    <lineage>
        <taxon>Bacteria</taxon>
        <taxon>Pseudomonadati</taxon>
        <taxon>Pseudomonadota</taxon>
        <taxon>Alphaproteobacteria</taxon>
        <taxon>Hyphomicrobiales</taxon>
        <taxon>Methylobacteriaceae</taxon>
        <taxon>Microvirga</taxon>
    </lineage>
</organism>
<dbReference type="Pfam" id="PF00072">
    <property type="entry name" value="Response_reg"/>
    <property type="match status" value="1"/>
</dbReference>
<evidence type="ECO:0000313" key="4">
    <source>
        <dbReference type="EMBL" id="MBA1155965.1"/>
    </source>
</evidence>
<dbReference type="GO" id="GO:0000160">
    <property type="term" value="P:phosphorelay signal transduction system"/>
    <property type="evidence" value="ECO:0007669"/>
    <property type="project" value="InterPro"/>
</dbReference>
<sequence length="143" mass="15623">MAPMLSPWTRPKPSRQAAPKSLRQRVLVVEDELIIGELAAESLIDAGYEVFTAASAEEAEILLREMSVDILFTDIDLGGRDGFELAQTALSLQPLLSVVFTSGRSRICHGRCASVGVPFLAKPYRLAELVEAVERALKPRSTQ</sequence>
<proteinExistence type="predicted"/>
<protein>
    <submittedName>
        <fullName evidence="4">Response regulator</fullName>
    </submittedName>
</protein>
<dbReference type="InterPro" id="IPR050595">
    <property type="entry name" value="Bact_response_regulator"/>
</dbReference>